<feature type="binding site" evidence="9">
    <location>
        <position position="96"/>
    </location>
    <ligand>
        <name>Cu cation</name>
        <dbReference type="ChEBI" id="CHEBI:23378"/>
    </ligand>
</feature>
<dbReference type="SUPFAM" id="SSF49503">
    <property type="entry name" value="Cupredoxins"/>
    <property type="match status" value="1"/>
</dbReference>
<evidence type="ECO:0000256" key="7">
    <source>
        <dbReference type="ARBA" id="ARBA00023008"/>
    </source>
</evidence>
<keyword evidence="3" id="KW-0813">Transport</keyword>
<gene>
    <name evidence="12" type="ORF">SAMN04487948_11219</name>
</gene>
<sequence length="146" mass="15677">MGPHGQRGTGYGPGQRGTMMGPHYRQTPGQSTTSLESWMSDVDNYTDIVDRTGRTQVAVAVGATGNGGNFAYDPPVIRVSPGTTVRWEWTGQGGTHDVAFVDGSRSSRLTATAGASFERRFGRIGTYLYYCTPHRTLGMKGAVVVE</sequence>
<evidence type="ECO:0000256" key="8">
    <source>
        <dbReference type="ARBA" id="ARBA00023136"/>
    </source>
</evidence>
<keyword evidence="5" id="KW-0574">Periplasm</keyword>
<keyword evidence="13" id="KW-1185">Reference proteome</keyword>
<dbReference type="Proteomes" id="UP000199126">
    <property type="component" value="Unassembled WGS sequence"/>
</dbReference>
<name>A0A1H8UQ74_9EURY</name>
<dbReference type="InterPro" id="IPR017533">
    <property type="entry name" value="Halocyanin"/>
</dbReference>
<dbReference type="PROSITE" id="PS00196">
    <property type="entry name" value="COPPER_BLUE"/>
    <property type="match status" value="1"/>
</dbReference>
<dbReference type="Pfam" id="PF00127">
    <property type="entry name" value="Copper-bind"/>
    <property type="match status" value="1"/>
</dbReference>
<evidence type="ECO:0000259" key="11">
    <source>
        <dbReference type="Pfam" id="PF00127"/>
    </source>
</evidence>
<keyword evidence="8" id="KW-0472">Membrane</keyword>
<reference evidence="13" key="1">
    <citation type="submission" date="2016-10" db="EMBL/GenBank/DDBJ databases">
        <authorList>
            <person name="Varghese N."/>
            <person name="Submissions S."/>
        </authorList>
    </citation>
    <scope>NUCLEOTIDE SEQUENCE [LARGE SCALE GENOMIC DNA]</scope>
    <source>
        <strain evidence="13">CGMCC 1.10121</strain>
    </source>
</reference>
<dbReference type="GO" id="GO:0042597">
    <property type="term" value="C:periplasmic space"/>
    <property type="evidence" value="ECO:0007669"/>
    <property type="project" value="UniProtKB-SubCell"/>
</dbReference>
<organism evidence="12 13">
    <name type="scientific">Halogranum amylolyticum</name>
    <dbReference type="NCBI Taxonomy" id="660520"/>
    <lineage>
        <taxon>Archaea</taxon>
        <taxon>Methanobacteriati</taxon>
        <taxon>Methanobacteriota</taxon>
        <taxon>Stenosarchaea group</taxon>
        <taxon>Halobacteria</taxon>
        <taxon>Halobacteriales</taxon>
        <taxon>Haloferacaceae</taxon>
    </lineage>
</organism>
<feature type="region of interest" description="Disordered" evidence="10">
    <location>
        <begin position="1"/>
        <end position="33"/>
    </location>
</feature>
<feature type="binding site" evidence="9">
    <location>
        <position position="139"/>
    </location>
    <ligand>
        <name>Cu cation</name>
        <dbReference type="ChEBI" id="CHEBI:23378"/>
    </ligand>
</feature>
<keyword evidence="7 9" id="KW-0186">Copper</keyword>
<dbReference type="GO" id="GO:0009055">
    <property type="term" value="F:electron transfer activity"/>
    <property type="evidence" value="ECO:0007669"/>
    <property type="project" value="InterPro"/>
</dbReference>
<dbReference type="NCBIfam" id="TIGR03102">
    <property type="entry name" value="halo_cynanin"/>
    <property type="match status" value="1"/>
</dbReference>
<proteinExistence type="predicted"/>
<accession>A0A1H8UQ74</accession>
<feature type="binding site" evidence="9">
    <location>
        <position position="134"/>
    </location>
    <ligand>
        <name>Cu cation</name>
        <dbReference type="ChEBI" id="CHEBI:23378"/>
    </ligand>
</feature>
<comment type="cofactor">
    <cofactor evidence="9">
        <name>Cu cation</name>
        <dbReference type="ChEBI" id="CHEBI:23378"/>
    </cofactor>
    <text evidence="9">Binds 1 copper ion per subunit.</text>
</comment>
<keyword evidence="6" id="KW-0249">Electron transport</keyword>
<evidence type="ECO:0000256" key="3">
    <source>
        <dbReference type="ARBA" id="ARBA00022448"/>
    </source>
</evidence>
<keyword evidence="4 9" id="KW-0479">Metal-binding</keyword>
<evidence type="ECO:0000256" key="2">
    <source>
        <dbReference type="ARBA" id="ARBA00004418"/>
    </source>
</evidence>
<protein>
    <submittedName>
        <fullName evidence="12">Halocyanin domain-containing protein</fullName>
    </submittedName>
</protein>
<dbReference type="PRINTS" id="PR00155">
    <property type="entry name" value="AMICYANIN"/>
</dbReference>
<feature type="compositionally biased region" description="Gly residues" evidence="10">
    <location>
        <begin position="1"/>
        <end position="15"/>
    </location>
</feature>
<evidence type="ECO:0000256" key="9">
    <source>
        <dbReference type="PIRSR" id="PIRSR602386-1"/>
    </source>
</evidence>
<comment type="subcellular location">
    <subcellularLocation>
        <location evidence="1">Membrane</location>
    </subcellularLocation>
    <subcellularLocation>
        <location evidence="2">Periplasm</location>
    </subcellularLocation>
</comment>
<dbReference type="GO" id="GO:0016020">
    <property type="term" value="C:membrane"/>
    <property type="evidence" value="ECO:0007669"/>
    <property type="project" value="UniProtKB-SubCell"/>
</dbReference>
<dbReference type="GO" id="GO:0005507">
    <property type="term" value="F:copper ion binding"/>
    <property type="evidence" value="ECO:0007669"/>
    <property type="project" value="InterPro"/>
</dbReference>
<dbReference type="EMBL" id="FODV01000012">
    <property type="protein sequence ID" value="SEP05167.1"/>
    <property type="molecule type" value="Genomic_DNA"/>
</dbReference>
<evidence type="ECO:0000256" key="1">
    <source>
        <dbReference type="ARBA" id="ARBA00004370"/>
    </source>
</evidence>
<evidence type="ECO:0000256" key="6">
    <source>
        <dbReference type="ARBA" id="ARBA00022982"/>
    </source>
</evidence>
<dbReference type="Gene3D" id="2.60.40.420">
    <property type="entry name" value="Cupredoxins - blue copper proteins"/>
    <property type="match status" value="1"/>
</dbReference>
<feature type="domain" description="Blue (type 1) copper" evidence="11">
    <location>
        <begin position="61"/>
        <end position="146"/>
    </location>
</feature>
<evidence type="ECO:0000256" key="5">
    <source>
        <dbReference type="ARBA" id="ARBA00022764"/>
    </source>
</evidence>
<dbReference type="CDD" id="cd04220">
    <property type="entry name" value="Halocyanin"/>
    <property type="match status" value="1"/>
</dbReference>
<dbReference type="InterPro" id="IPR000923">
    <property type="entry name" value="BlueCu_1"/>
</dbReference>
<dbReference type="InterPro" id="IPR008972">
    <property type="entry name" value="Cupredoxin"/>
</dbReference>
<evidence type="ECO:0000313" key="12">
    <source>
        <dbReference type="EMBL" id="SEP05167.1"/>
    </source>
</evidence>
<feature type="binding site" evidence="9">
    <location>
        <position position="131"/>
    </location>
    <ligand>
        <name>Cu cation</name>
        <dbReference type="ChEBI" id="CHEBI:23378"/>
    </ligand>
</feature>
<dbReference type="PANTHER" id="PTHR34192:SF10">
    <property type="entry name" value="PLASTOCYANIN MAJOR ISOFORM, CHLOROPLASTIC-RELATED"/>
    <property type="match status" value="1"/>
</dbReference>
<evidence type="ECO:0000256" key="10">
    <source>
        <dbReference type="SAM" id="MobiDB-lite"/>
    </source>
</evidence>
<dbReference type="AlphaFoldDB" id="A0A1H8UQ74"/>
<evidence type="ECO:0000313" key="13">
    <source>
        <dbReference type="Proteomes" id="UP000199126"/>
    </source>
</evidence>
<dbReference type="InterPro" id="IPR002386">
    <property type="entry name" value="Amicyanin/Pseudoazurin"/>
</dbReference>
<evidence type="ECO:0000256" key="4">
    <source>
        <dbReference type="ARBA" id="ARBA00022723"/>
    </source>
</evidence>
<dbReference type="InterPro" id="IPR028871">
    <property type="entry name" value="BlueCu_1_BS"/>
</dbReference>
<dbReference type="PANTHER" id="PTHR34192">
    <property type="entry name" value="PLASTOCYANIN MAJOR ISOFORM, CHLOROPLASTIC-RELATED"/>
    <property type="match status" value="1"/>
</dbReference>